<sequence length="142" mass="15372">MPTSLTRKNHLSRSRRTGAPPPLSIVIPSEQSTCQSAHHSLATALNSSSNSDNDEEEEDDAATCQSTVPSSPTLTLLSLNNTLSDEDESDIPSSASPATPWTSTDGVYSNFYLKLPNGKWRVRCRTGDRKIIGTYEVDGSMI</sequence>
<feature type="region of interest" description="Disordered" evidence="1">
    <location>
        <begin position="1"/>
        <end position="103"/>
    </location>
</feature>
<feature type="compositionally biased region" description="Low complexity" evidence="1">
    <location>
        <begin position="92"/>
        <end position="103"/>
    </location>
</feature>
<evidence type="ECO:0000256" key="1">
    <source>
        <dbReference type="SAM" id="MobiDB-lite"/>
    </source>
</evidence>
<protein>
    <submittedName>
        <fullName evidence="2">Uncharacterized protein</fullName>
    </submittedName>
</protein>
<evidence type="ECO:0000313" key="3">
    <source>
        <dbReference type="Proteomes" id="UP000078561"/>
    </source>
</evidence>
<dbReference type="InParanoid" id="A0A163TIL7"/>
<feature type="compositionally biased region" description="Basic residues" evidence="1">
    <location>
        <begin position="7"/>
        <end position="16"/>
    </location>
</feature>
<reference evidence="2" key="1">
    <citation type="submission" date="2016-04" db="EMBL/GenBank/DDBJ databases">
        <authorList>
            <person name="Evans L.H."/>
            <person name="Alamgir A."/>
            <person name="Owens N."/>
            <person name="Weber N.D."/>
            <person name="Virtaneva K."/>
            <person name="Barbian K."/>
            <person name="Babar A."/>
            <person name="Rosenke K."/>
        </authorList>
    </citation>
    <scope>NUCLEOTIDE SEQUENCE [LARGE SCALE GENOMIC DNA]</scope>
    <source>
        <strain evidence="2">CBS 101.48</strain>
    </source>
</reference>
<dbReference type="OrthoDB" id="2248518at2759"/>
<dbReference type="EMBL" id="LT554433">
    <property type="protein sequence ID" value="SAM05192.1"/>
    <property type="molecule type" value="Genomic_DNA"/>
</dbReference>
<proteinExistence type="predicted"/>
<dbReference type="Proteomes" id="UP000078561">
    <property type="component" value="Unassembled WGS sequence"/>
</dbReference>
<feature type="compositionally biased region" description="Acidic residues" evidence="1">
    <location>
        <begin position="52"/>
        <end position="61"/>
    </location>
</feature>
<keyword evidence="3" id="KW-1185">Reference proteome</keyword>
<organism evidence="2">
    <name type="scientific">Absidia glauca</name>
    <name type="common">Pin mould</name>
    <dbReference type="NCBI Taxonomy" id="4829"/>
    <lineage>
        <taxon>Eukaryota</taxon>
        <taxon>Fungi</taxon>
        <taxon>Fungi incertae sedis</taxon>
        <taxon>Mucoromycota</taxon>
        <taxon>Mucoromycotina</taxon>
        <taxon>Mucoromycetes</taxon>
        <taxon>Mucorales</taxon>
        <taxon>Cunninghamellaceae</taxon>
        <taxon>Absidia</taxon>
    </lineage>
</organism>
<evidence type="ECO:0000313" key="2">
    <source>
        <dbReference type="EMBL" id="SAM05192.1"/>
    </source>
</evidence>
<gene>
    <name evidence="2" type="primary">ABSGL_11061.1 scaffold 12129</name>
</gene>
<dbReference type="AlphaFoldDB" id="A0A163TIL7"/>
<feature type="compositionally biased region" description="Polar residues" evidence="1">
    <location>
        <begin position="29"/>
        <end position="38"/>
    </location>
</feature>
<feature type="compositionally biased region" description="Low complexity" evidence="1">
    <location>
        <begin position="66"/>
        <end position="83"/>
    </location>
</feature>
<accession>A0A163TIL7</accession>
<name>A0A163TIL7_ABSGL</name>